<dbReference type="VEuPathDB" id="VectorBase:HLOH_058087"/>
<feature type="region of interest" description="Disordered" evidence="1">
    <location>
        <begin position="53"/>
        <end position="79"/>
    </location>
</feature>
<comment type="caution">
    <text evidence="2">The sequence shown here is derived from an EMBL/GenBank/DDBJ whole genome shotgun (WGS) entry which is preliminary data.</text>
</comment>
<dbReference type="OMA" id="IHEWSAF"/>
<dbReference type="Proteomes" id="UP000821853">
    <property type="component" value="Chromosome 1"/>
</dbReference>
<dbReference type="InterPro" id="IPR005312">
    <property type="entry name" value="DUF1759"/>
</dbReference>
<dbReference type="AlphaFoldDB" id="A0A9J6FCT9"/>
<dbReference type="Pfam" id="PF03564">
    <property type="entry name" value="DUF1759"/>
    <property type="match status" value="1"/>
</dbReference>
<sequence length="137" mass="14937">MDRLKRIRAAFRTQVTKLISEADPALESHAEEKALKILTGRLSSLEIQLNEADAAKSKEKTKSEATPAPSDGNRSSASSKVKLPMLALQRFSGAASEWQLFWEQFRKSIHDNEVLSNAEKTALTGKAASVVAGIQVT</sequence>
<protein>
    <submittedName>
        <fullName evidence="2">Uncharacterized protein</fullName>
    </submittedName>
</protein>
<evidence type="ECO:0000313" key="3">
    <source>
        <dbReference type="Proteomes" id="UP000821853"/>
    </source>
</evidence>
<dbReference type="OrthoDB" id="6514484at2759"/>
<reference evidence="2 3" key="1">
    <citation type="journal article" date="2020" name="Cell">
        <title>Large-Scale Comparative Analyses of Tick Genomes Elucidate Their Genetic Diversity and Vector Capacities.</title>
        <authorList>
            <consortium name="Tick Genome and Microbiome Consortium (TIGMIC)"/>
            <person name="Jia N."/>
            <person name="Wang J."/>
            <person name="Shi W."/>
            <person name="Du L."/>
            <person name="Sun Y."/>
            <person name="Zhan W."/>
            <person name="Jiang J.F."/>
            <person name="Wang Q."/>
            <person name="Zhang B."/>
            <person name="Ji P."/>
            <person name="Bell-Sakyi L."/>
            <person name="Cui X.M."/>
            <person name="Yuan T.T."/>
            <person name="Jiang B.G."/>
            <person name="Yang W.F."/>
            <person name="Lam T.T."/>
            <person name="Chang Q.C."/>
            <person name="Ding S.J."/>
            <person name="Wang X.J."/>
            <person name="Zhu J.G."/>
            <person name="Ruan X.D."/>
            <person name="Zhao L."/>
            <person name="Wei J.T."/>
            <person name="Ye R.Z."/>
            <person name="Que T.C."/>
            <person name="Du C.H."/>
            <person name="Zhou Y.H."/>
            <person name="Cheng J.X."/>
            <person name="Dai P.F."/>
            <person name="Guo W.B."/>
            <person name="Han X.H."/>
            <person name="Huang E.J."/>
            <person name="Li L.F."/>
            <person name="Wei W."/>
            <person name="Gao Y.C."/>
            <person name="Liu J.Z."/>
            <person name="Shao H.Z."/>
            <person name="Wang X."/>
            <person name="Wang C.C."/>
            <person name="Yang T.C."/>
            <person name="Huo Q.B."/>
            <person name="Li W."/>
            <person name="Chen H.Y."/>
            <person name="Chen S.E."/>
            <person name="Zhou L.G."/>
            <person name="Ni X.B."/>
            <person name="Tian J.H."/>
            <person name="Sheng Y."/>
            <person name="Liu T."/>
            <person name="Pan Y.S."/>
            <person name="Xia L.Y."/>
            <person name="Li J."/>
            <person name="Zhao F."/>
            <person name="Cao W.C."/>
        </authorList>
    </citation>
    <scope>NUCLEOTIDE SEQUENCE [LARGE SCALE GENOMIC DNA]</scope>
    <source>
        <strain evidence="2">HaeL-2018</strain>
    </source>
</reference>
<keyword evidence="3" id="KW-1185">Reference proteome</keyword>
<proteinExistence type="predicted"/>
<organism evidence="2 3">
    <name type="scientific">Haemaphysalis longicornis</name>
    <name type="common">Bush tick</name>
    <dbReference type="NCBI Taxonomy" id="44386"/>
    <lineage>
        <taxon>Eukaryota</taxon>
        <taxon>Metazoa</taxon>
        <taxon>Ecdysozoa</taxon>
        <taxon>Arthropoda</taxon>
        <taxon>Chelicerata</taxon>
        <taxon>Arachnida</taxon>
        <taxon>Acari</taxon>
        <taxon>Parasitiformes</taxon>
        <taxon>Ixodida</taxon>
        <taxon>Ixodoidea</taxon>
        <taxon>Ixodidae</taxon>
        <taxon>Haemaphysalinae</taxon>
        <taxon>Haemaphysalis</taxon>
    </lineage>
</organism>
<dbReference type="EMBL" id="JABSTR010000001">
    <property type="protein sequence ID" value="KAH9360749.1"/>
    <property type="molecule type" value="Genomic_DNA"/>
</dbReference>
<gene>
    <name evidence="2" type="ORF">HPB48_020228</name>
</gene>
<accession>A0A9J6FCT9</accession>
<feature type="compositionally biased region" description="Basic and acidic residues" evidence="1">
    <location>
        <begin position="53"/>
        <end position="63"/>
    </location>
</feature>
<evidence type="ECO:0000256" key="1">
    <source>
        <dbReference type="SAM" id="MobiDB-lite"/>
    </source>
</evidence>
<evidence type="ECO:0000313" key="2">
    <source>
        <dbReference type="EMBL" id="KAH9360749.1"/>
    </source>
</evidence>
<name>A0A9J6FCT9_HAELO</name>